<protein>
    <submittedName>
        <fullName evidence="1">Uncharacterized protein</fullName>
    </submittedName>
</protein>
<evidence type="ECO:0000313" key="1">
    <source>
        <dbReference type="EMBL" id="NKC17373.1"/>
    </source>
</evidence>
<dbReference type="EMBL" id="PNCO02000001">
    <property type="protein sequence ID" value="NKC17373.1"/>
    <property type="molecule type" value="Genomic_DNA"/>
</dbReference>
<organism evidence="1 2">
    <name type="scientific">Pseudoalteromonas galatheae</name>
    <dbReference type="NCBI Taxonomy" id="579562"/>
    <lineage>
        <taxon>Bacteria</taxon>
        <taxon>Pseudomonadati</taxon>
        <taxon>Pseudomonadota</taxon>
        <taxon>Gammaproteobacteria</taxon>
        <taxon>Alteromonadales</taxon>
        <taxon>Pseudoalteromonadaceae</taxon>
        <taxon>Pseudoalteromonas</taxon>
    </lineage>
</organism>
<comment type="caution">
    <text evidence="1">The sequence shown here is derived from an EMBL/GenBank/DDBJ whole genome shotgun (WGS) entry which is preliminary data.</text>
</comment>
<dbReference type="AlphaFoldDB" id="A0A8T6YJ16"/>
<dbReference type="RefSeq" id="WP_167815403.1">
    <property type="nucleotide sequence ID" value="NZ_PNCO02000001.1"/>
</dbReference>
<accession>A0A8T6YJ16</accession>
<proteinExistence type="predicted"/>
<keyword evidence="2" id="KW-1185">Reference proteome</keyword>
<name>A0A8T6YJ16_9GAMM</name>
<dbReference type="Proteomes" id="UP000307537">
    <property type="component" value="Unassembled WGS sequence"/>
</dbReference>
<gene>
    <name evidence="1" type="ORF">CWC29_000710</name>
</gene>
<reference evidence="1" key="1">
    <citation type="submission" date="2019-10" db="EMBL/GenBank/DDBJ databases">
        <authorList>
            <person name="Paulsen S."/>
        </authorList>
    </citation>
    <scope>NUCLEOTIDE SEQUENCE</scope>
    <source>
        <strain evidence="1">S4498</strain>
    </source>
</reference>
<sequence>MEIGSVYSHAQGGFAVTIVQVNSLQVKVKRDDTEEEYFVSIDEFNEHYVTLI</sequence>
<evidence type="ECO:0000313" key="2">
    <source>
        <dbReference type="Proteomes" id="UP000307537"/>
    </source>
</evidence>